<organism evidence="2 3">
    <name type="scientific">Szabonella alba</name>
    <dbReference type="NCBI Taxonomy" id="2804194"/>
    <lineage>
        <taxon>Bacteria</taxon>
        <taxon>Pseudomonadati</taxon>
        <taxon>Pseudomonadota</taxon>
        <taxon>Alphaproteobacteria</taxon>
        <taxon>Rhodobacterales</taxon>
        <taxon>Paracoccaceae</taxon>
        <taxon>Szabonella</taxon>
    </lineage>
</organism>
<feature type="chain" id="PRO_5035472964" evidence="1">
    <location>
        <begin position="25"/>
        <end position="190"/>
    </location>
</feature>
<gene>
    <name evidence="2" type="ORF">JL811_00230</name>
</gene>
<name>A0A8K0Y145_9RHOB</name>
<keyword evidence="1" id="KW-0732">Signal</keyword>
<sequence length="190" mass="19898">MTRSISRSLILAAAFAFTAPAVQADQITETIQSALDAYAAGDVQYAMDELAYAQQQLQALKADSLAVFLPEAADGWTRTVNTEMNAGLMMMGGGTGAEASYEGPGGSFKISLTADNPMVASMGAMLGNATLMAQMGKIERVGRQRFLNQDGSLSALIGNRVLVQAQGGDVADMLPALEMIDYAGLEKFGS</sequence>
<proteinExistence type="predicted"/>
<evidence type="ECO:0000313" key="3">
    <source>
        <dbReference type="Proteomes" id="UP000648908"/>
    </source>
</evidence>
<keyword evidence="3" id="KW-1185">Reference proteome</keyword>
<dbReference type="Proteomes" id="UP000648908">
    <property type="component" value="Unassembled WGS sequence"/>
</dbReference>
<protein>
    <submittedName>
        <fullName evidence="2">Uncharacterized protein</fullName>
    </submittedName>
</protein>
<dbReference type="EMBL" id="JAESVN010000001">
    <property type="protein sequence ID" value="MBL4915634.1"/>
    <property type="molecule type" value="Genomic_DNA"/>
</dbReference>
<feature type="signal peptide" evidence="1">
    <location>
        <begin position="1"/>
        <end position="24"/>
    </location>
</feature>
<comment type="caution">
    <text evidence="2">The sequence shown here is derived from an EMBL/GenBank/DDBJ whole genome shotgun (WGS) entry which is preliminary data.</text>
</comment>
<dbReference type="AlphaFoldDB" id="A0A8K0Y145"/>
<reference evidence="2" key="1">
    <citation type="submission" date="2021-01" db="EMBL/GenBank/DDBJ databases">
        <title>Tabrizicola alba sp. nov. a motile alkaliphilic bacterium isolated from a soda lake.</title>
        <authorList>
            <person name="Szuroczki S."/>
            <person name="Abbaszade G."/>
            <person name="Schumann P."/>
            <person name="Toth E."/>
        </authorList>
    </citation>
    <scope>NUCLEOTIDE SEQUENCE</scope>
    <source>
        <strain evidence="2">DMG-N-6</strain>
    </source>
</reference>
<dbReference type="RefSeq" id="WP_202686222.1">
    <property type="nucleotide sequence ID" value="NZ_JAESVN010000001.1"/>
</dbReference>
<evidence type="ECO:0000256" key="1">
    <source>
        <dbReference type="SAM" id="SignalP"/>
    </source>
</evidence>
<accession>A0A8K0Y145</accession>
<evidence type="ECO:0000313" key="2">
    <source>
        <dbReference type="EMBL" id="MBL4915634.1"/>
    </source>
</evidence>